<feature type="region of interest" description="Disordered" evidence="6">
    <location>
        <begin position="283"/>
        <end position="310"/>
    </location>
</feature>
<dbReference type="Pfam" id="PF25601">
    <property type="entry name" value="AAA_lid_14"/>
    <property type="match status" value="1"/>
</dbReference>
<dbReference type="PROSITE" id="PS50045">
    <property type="entry name" value="SIGMA54_INTERACT_4"/>
    <property type="match status" value="1"/>
</dbReference>
<dbReference type="EMBL" id="JBGUAW010000006">
    <property type="protein sequence ID" value="MFA9461083.1"/>
    <property type="molecule type" value="Genomic_DNA"/>
</dbReference>
<dbReference type="SUPFAM" id="SSF55781">
    <property type="entry name" value="GAF domain-like"/>
    <property type="match status" value="1"/>
</dbReference>
<sequence>MRSWARCLDDYGLDPANQRGVDTITPAELEERQSRLGDLLEISKVEMNNLYQQVASTGYAILLTDPEGVILHQVSDPNLTQEVKERGLRPGAIWTESAEGTNGIGTCLVEKKPVVIHRDEHFFARNSELTCSAAPIFNPQGELWAVLDISGCSKLAQQHSRVLVHMGAQMIENRAFLTSFPNHFLVRFHSRPEFVSTLGEGVLAFDEQGLCVAANPSGTFQLGYESSNDLVGKKVGEIFNTSLEDLVDRASRSFFQVLPLHEPLHNRRFFAVVQAPEGFLKSQSAARPKSTSGKAVAPDPVEEDGDLAAPEFGDPQMVRNLALLRKVADRGIPILLGGETGTGKGVLAEYFHQFGKRSDQPFVTVCCAAIPETLIESELFGYKPGAFTGASKEGRQGKVAQANGGTLFLDEIGDMPLNLQVRLLRVLEEREVVPLGSERPITVDIQVVSATHQNLEELVAQGQFREDLYYRLKGLEIRLPSLRERCDKRRLIQRLVAKENPDGDPVEIDEEVMEVLKNHRWPGNIRQLRNVLRSMLALRESSRLTIDELPPGFLEESPAPSGDVEYTNEDDHCGVLKRAEGEALFQILEENQWNISVTAQKLGCSRNTLYRKMRRLDIRRPSG</sequence>
<dbReference type="PANTHER" id="PTHR32071:SF77">
    <property type="entry name" value="TRANSCRIPTIONAL REGULATORY PROTEIN"/>
    <property type="match status" value="1"/>
</dbReference>
<dbReference type="InterPro" id="IPR025943">
    <property type="entry name" value="Sigma_54_int_dom_ATP-bd_2"/>
</dbReference>
<dbReference type="PRINTS" id="PR01590">
    <property type="entry name" value="HTHFIS"/>
</dbReference>
<dbReference type="InterPro" id="IPR003018">
    <property type="entry name" value="GAF"/>
</dbReference>
<dbReference type="SMART" id="SM00382">
    <property type="entry name" value="AAA"/>
    <property type="match status" value="1"/>
</dbReference>
<evidence type="ECO:0000313" key="9">
    <source>
        <dbReference type="Proteomes" id="UP001575181"/>
    </source>
</evidence>
<dbReference type="Pfam" id="PF02954">
    <property type="entry name" value="HTH_8"/>
    <property type="match status" value="1"/>
</dbReference>
<dbReference type="InterPro" id="IPR009057">
    <property type="entry name" value="Homeodomain-like_sf"/>
</dbReference>
<dbReference type="PROSITE" id="PS00675">
    <property type="entry name" value="SIGMA54_INTERACT_1"/>
    <property type="match status" value="1"/>
</dbReference>
<feature type="compositionally biased region" description="Polar residues" evidence="6">
    <location>
        <begin position="283"/>
        <end position="293"/>
    </location>
</feature>
<dbReference type="Gene3D" id="3.40.50.300">
    <property type="entry name" value="P-loop containing nucleotide triphosphate hydrolases"/>
    <property type="match status" value="1"/>
</dbReference>
<dbReference type="InterPro" id="IPR025944">
    <property type="entry name" value="Sigma_54_int_dom_CS"/>
</dbReference>
<dbReference type="InterPro" id="IPR058031">
    <property type="entry name" value="AAA_lid_NorR"/>
</dbReference>
<keyword evidence="4" id="KW-0238">DNA-binding</keyword>
<dbReference type="InterPro" id="IPR003593">
    <property type="entry name" value="AAA+_ATPase"/>
</dbReference>
<name>A0ABV4TUS4_9GAMM</name>
<dbReference type="InterPro" id="IPR027417">
    <property type="entry name" value="P-loop_NTPase"/>
</dbReference>
<dbReference type="SUPFAM" id="SSF52540">
    <property type="entry name" value="P-loop containing nucleoside triphosphate hydrolases"/>
    <property type="match status" value="1"/>
</dbReference>
<dbReference type="Pfam" id="PF00158">
    <property type="entry name" value="Sigma54_activat"/>
    <property type="match status" value="1"/>
</dbReference>
<keyword evidence="5" id="KW-0804">Transcription</keyword>
<proteinExistence type="predicted"/>
<evidence type="ECO:0000256" key="1">
    <source>
        <dbReference type="ARBA" id="ARBA00022741"/>
    </source>
</evidence>
<keyword evidence="9" id="KW-1185">Reference proteome</keyword>
<evidence type="ECO:0000256" key="5">
    <source>
        <dbReference type="ARBA" id="ARBA00023163"/>
    </source>
</evidence>
<reference evidence="8 9" key="1">
    <citation type="submission" date="2024-08" db="EMBL/GenBank/DDBJ databases">
        <title>Whole-genome sequencing of halo(alkali)philic microorganisms from hypersaline lakes.</title>
        <authorList>
            <person name="Sorokin D.Y."/>
            <person name="Merkel A.Y."/>
            <person name="Messina E."/>
            <person name="Yakimov M."/>
        </authorList>
    </citation>
    <scope>NUCLEOTIDE SEQUENCE [LARGE SCALE GENOMIC DNA]</scope>
    <source>
        <strain evidence="8 9">Cl-TMA</strain>
    </source>
</reference>
<dbReference type="CDD" id="cd00009">
    <property type="entry name" value="AAA"/>
    <property type="match status" value="1"/>
</dbReference>
<dbReference type="PROSITE" id="PS00688">
    <property type="entry name" value="SIGMA54_INTERACT_3"/>
    <property type="match status" value="1"/>
</dbReference>
<dbReference type="RefSeq" id="WP_373655869.1">
    <property type="nucleotide sequence ID" value="NZ_JBGUAW010000006.1"/>
</dbReference>
<evidence type="ECO:0000256" key="4">
    <source>
        <dbReference type="ARBA" id="ARBA00023125"/>
    </source>
</evidence>
<accession>A0ABV4TUS4</accession>
<organism evidence="8 9">
    <name type="scientific">Thiohalorhabdus methylotrophus</name>
    <dbReference type="NCBI Taxonomy" id="3242694"/>
    <lineage>
        <taxon>Bacteria</taxon>
        <taxon>Pseudomonadati</taxon>
        <taxon>Pseudomonadota</taxon>
        <taxon>Gammaproteobacteria</taxon>
        <taxon>Thiohalorhabdales</taxon>
        <taxon>Thiohalorhabdaceae</taxon>
        <taxon>Thiohalorhabdus</taxon>
    </lineage>
</organism>
<feature type="domain" description="Sigma-54 factor interaction" evidence="7">
    <location>
        <begin position="314"/>
        <end position="537"/>
    </location>
</feature>
<dbReference type="Gene3D" id="1.10.10.60">
    <property type="entry name" value="Homeodomain-like"/>
    <property type="match status" value="1"/>
</dbReference>
<evidence type="ECO:0000313" key="8">
    <source>
        <dbReference type="EMBL" id="MFA9461083.1"/>
    </source>
</evidence>
<evidence type="ECO:0000259" key="7">
    <source>
        <dbReference type="PROSITE" id="PS50045"/>
    </source>
</evidence>
<evidence type="ECO:0000256" key="2">
    <source>
        <dbReference type="ARBA" id="ARBA00022840"/>
    </source>
</evidence>
<keyword evidence="1" id="KW-0547">Nucleotide-binding</keyword>
<comment type="caution">
    <text evidence="8">The sequence shown here is derived from an EMBL/GenBank/DDBJ whole genome shotgun (WGS) entry which is preliminary data.</text>
</comment>
<dbReference type="PANTHER" id="PTHR32071">
    <property type="entry name" value="TRANSCRIPTIONAL REGULATORY PROTEIN"/>
    <property type="match status" value="1"/>
</dbReference>
<dbReference type="PROSITE" id="PS00676">
    <property type="entry name" value="SIGMA54_INTERACT_2"/>
    <property type="match status" value="1"/>
</dbReference>
<evidence type="ECO:0000256" key="6">
    <source>
        <dbReference type="SAM" id="MobiDB-lite"/>
    </source>
</evidence>
<dbReference type="InterPro" id="IPR025662">
    <property type="entry name" value="Sigma_54_int_dom_ATP-bd_1"/>
</dbReference>
<dbReference type="Gene3D" id="3.30.450.40">
    <property type="match status" value="1"/>
</dbReference>
<dbReference type="Proteomes" id="UP001575181">
    <property type="component" value="Unassembled WGS sequence"/>
</dbReference>
<dbReference type="Gene3D" id="1.10.8.60">
    <property type="match status" value="1"/>
</dbReference>
<evidence type="ECO:0000256" key="3">
    <source>
        <dbReference type="ARBA" id="ARBA00023015"/>
    </source>
</evidence>
<keyword evidence="2" id="KW-0067">ATP-binding</keyword>
<keyword evidence="3" id="KW-0805">Transcription regulation</keyword>
<dbReference type="InterPro" id="IPR029016">
    <property type="entry name" value="GAF-like_dom_sf"/>
</dbReference>
<dbReference type="InterPro" id="IPR002078">
    <property type="entry name" value="Sigma_54_int"/>
</dbReference>
<dbReference type="Pfam" id="PF01590">
    <property type="entry name" value="GAF"/>
    <property type="match status" value="1"/>
</dbReference>
<dbReference type="InterPro" id="IPR002197">
    <property type="entry name" value="HTH_Fis"/>
</dbReference>
<dbReference type="SUPFAM" id="SSF46689">
    <property type="entry name" value="Homeodomain-like"/>
    <property type="match status" value="1"/>
</dbReference>
<gene>
    <name evidence="8" type="ORF">ACERLL_09630</name>
</gene>
<protein>
    <submittedName>
        <fullName evidence="8">Sigma-54-dependent Fis family transcriptional regulator</fullName>
    </submittedName>
</protein>